<evidence type="ECO:0000256" key="1">
    <source>
        <dbReference type="SAM" id="MobiDB-lite"/>
    </source>
</evidence>
<feature type="non-terminal residue" evidence="2">
    <location>
        <position position="49"/>
    </location>
</feature>
<proteinExistence type="predicted"/>
<organism evidence="2 4">
    <name type="scientific">Rotaria magnacalcarata</name>
    <dbReference type="NCBI Taxonomy" id="392030"/>
    <lineage>
        <taxon>Eukaryota</taxon>
        <taxon>Metazoa</taxon>
        <taxon>Spiralia</taxon>
        <taxon>Gnathifera</taxon>
        <taxon>Rotifera</taxon>
        <taxon>Eurotatoria</taxon>
        <taxon>Bdelloidea</taxon>
        <taxon>Philodinida</taxon>
        <taxon>Philodinidae</taxon>
        <taxon>Rotaria</taxon>
    </lineage>
</organism>
<dbReference type="Gene3D" id="2.40.10.500">
    <property type="match status" value="1"/>
</dbReference>
<evidence type="ECO:0000313" key="3">
    <source>
        <dbReference type="EMBL" id="CAF4433847.1"/>
    </source>
</evidence>
<protein>
    <submittedName>
        <fullName evidence="2">Uncharacterized protein</fullName>
    </submittedName>
</protein>
<comment type="caution">
    <text evidence="2">The sequence shown here is derived from an EMBL/GenBank/DDBJ whole genome shotgun (WGS) entry which is preliminary data.</text>
</comment>
<evidence type="ECO:0000313" key="4">
    <source>
        <dbReference type="Proteomes" id="UP000663887"/>
    </source>
</evidence>
<dbReference type="Proteomes" id="UP000663887">
    <property type="component" value="Unassembled WGS sequence"/>
</dbReference>
<dbReference type="AlphaFoldDB" id="A0A816Y6G2"/>
<feature type="region of interest" description="Disordered" evidence="1">
    <location>
        <begin position="23"/>
        <end position="49"/>
    </location>
</feature>
<reference evidence="2" key="1">
    <citation type="submission" date="2021-02" db="EMBL/GenBank/DDBJ databases">
        <authorList>
            <person name="Nowell W R."/>
        </authorList>
    </citation>
    <scope>NUCLEOTIDE SEQUENCE</scope>
</reference>
<evidence type="ECO:0000313" key="2">
    <source>
        <dbReference type="EMBL" id="CAF2155324.1"/>
    </source>
</evidence>
<dbReference type="Proteomes" id="UP000663842">
    <property type="component" value="Unassembled WGS sequence"/>
</dbReference>
<name>A0A816Y6G2_9BILA</name>
<dbReference type="EMBL" id="CAJOBF010036091">
    <property type="protein sequence ID" value="CAF4433847.1"/>
    <property type="molecule type" value="Genomic_DNA"/>
</dbReference>
<gene>
    <name evidence="3" type="ORF">UXM345_LOCUS39033</name>
    <name evidence="2" type="ORF">XDN619_LOCUS29406</name>
</gene>
<sequence>MDENGSLYVVDFGNDEVRRYKKGESQGTVVPGGNGRGNRFDQLYGPQYV</sequence>
<dbReference type="EMBL" id="CAJNRG010014334">
    <property type="protein sequence ID" value="CAF2155324.1"/>
    <property type="molecule type" value="Genomic_DNA"/>
</dbReference>
<accession>A0A816Y6G2</accession>